<dbReference type="GO" id="GO:0005829">
    <property type="term" value="C:cytosol"/>
    <property type="evidence" value="ECO:0007669"/>
    <property type="project" value="TreeGrafter"/>
</dbReference>
<evidence type="ECO:0000259" key="13">
    <source>
        <dbReference type="Pfam" id="PF22421"/>
    </source>
</evidence>
<feature type="region of interest" description="Disordered" evidence="12">
    <location>
        <begin position="371"/>
        <end position="403"/>
    </location>
</feature>
<dbReference type="NCBIfam" id="TIGR00234">
    <property type="entry name" value="tyrS"/>
    <property type="match status" value="1"/>
</dbReference>
<gene>
    <name evidence="14" type="ORF">PGSY75_1117500</name>
</gene>
<dbReference type="GO" id="GO:0004831">
    <property type="term" value="F:tyrosine-tRNA ligase activity"/>
    <property type="evidence" value="ECO:0007669"/>
    <property type="project" value="UniProtKB-EC"/>
</dbReference>
<dbReference type="Pfam" id="PF22421">
    <property type="entry name" value="SYY_C-terminal"/>
    <property type="match status" value="1"/>
</dbReference>
<protein>
    <recommendedName>
        <fullName evidence="1 11">Tyrosine--tRNA ligase</fullName>
        <ecNumber evidence="1 11">6.1.1.1</ecNumber>
    </recommendedName>
    <alternativeName>
        <fullName evidence="8 11">Tyrosyl-tRNA synthetase</fullName>
    </alternativeName>
</protein>
<dbReference type="InterPro" id="IPR014729">
    <property type="entry name" value="Rossmann-like_a/b/a_fold"/>
</dbReference>
<accession>A0A151LIQ0</accession>
<dbReference type="SUPFAM" id="SSF55174">
    <property type="entry name" value="Alpha-L RNA-binding motif"/>
    <property type="match status" value="1"/>
</dbReference>
<reference evidence="14 15" key="1">
    <citation type="journal article" date="2016" name="Nat. Commun.">
        <title>Genomes of cryptic chimpanzee Plasmodium species reveal key evolutionary events leading to human malaria.</title>
        <authorList>
            <person name="Sundararaman S.A."/>
            <person name="Plenderleith L.J."/>
            <person name="Liu W."/>
            <person name="Loy D.E."/>
            <person name="Learn G.H."/>
            <person name="Li Y."/>
            <person name="Shaw K.S."/>
            <person name="Ayouba A."/>
            <person name="Peeters M."/>
            <person name="Speede S."/>
            <person name="Shaw G.M."/>
            <person name="Bushman F.D."/>
            <person name="Brisson D."/>
            <person name="Rayner J.C."/>
            <person name="Sharp P.M."/>
            <person name="Hahn B.H."/>
        </authorList>
    </citation>
    <scope>NUCLEOTIDE SEQUENCE [LARGE SCALE GENOMIC DNA]</scope>
    <source>
        <strain evidence="14 15">SY75</strain>
    </source>
</reference>
<dbReference type="Pfam" id="PF00579">
    <property type="entry name" value="tRNA-synt_1b"/>
    <property type="match status" value="1"/>
</dbReference>
<keyword evidence="2 11" id="KW-0436">Ligase</keyword>
<evidence type="ECO:0000256" key="6">
    <source>
        <dbReference type="ARBA" id="ARBA00022917"/>
    </source>
</evidence>
<dbReference type="GO" id="GO:0005739">
    <property type="term" value="C:mitochondrion"/>
    <property type="evidence" value="ECO:0007669"/>
    <property type="project" value="TreeGrafter"/>
</dbReference>
<comment type="caution">
    <text evidence="14">The sequence shown here is derived from an EMBL/GenBank/DDBJ whole genome shotgun (WGS) entry which is preliminary data.</text>
</comment>
<dbReference type="GO" id="GO:0003723">
    <property type="term" value="F:RNA binding"/>
    <property type="evidence" value="ECO:0007669"/>
    <property type="project" value="UniProtKB-KW"/>
</dbReference>
<dbReference type="VEuPathDB" id="PlasmoDB:PGABG01_1114500"/>
<evidence type="ECO:0000256" key="7">
    <source>
        <dbReference type="ARBA" id="ARBA00023146"/>
    </source>
</evidence>
<dbReference type="KEGG" id="pgab:PGSY75_1117500"/>
<dbReference type="PROSITE" id="PS50889">
    <property type="entry name" value="S4"/>
    <property type="match status" value="1"/>
</dbReference>
<keyword evidence="7 11" id="KW-0030">Aminoacyl-tRNA synthetase</keyword>
<sequence>MIILKVLFLYNGLIEIILCYKKFAPHRLNSIIHENNKNSIGTYDIKSKALKKLYERKLIHYVSDIRNIDKILYHNENEKEKTNRKSVYAGIDLTCKYLHLGNLVPLITLDVLRNHNTDVIILLGNSTTQIGDPSFQKVERQKTLEKDILENEENIRRTIIELFLQREICEDDINELIKKSNIERDKEFIYESDNKGSLIILKNSLWYDKMNIIDFLKYGEHFSINKLLRKECFLNKFKKNLTLKDLNYITLQSFDFLHLFNKFKTCIQIGGSDQWGNIQSGIELAQYTSNTQLYGLTTNLLVYKNNIKYSKSQFNENKRLPIWIDKNYNSPYLFWNFLRNVEDQKVQSYIDMLTNLNININEEIERVYNSSDPNLNETLDDSKKKSTTTIKNNNNNDDNNNIVDIDHTTEHNNYTNDISLQKSYEEKINQAKKQLSDSVTSYIFGEDTVKKIHKMKDVLKNNDFHKIDNIDDIKVFPFVEITMEHINQNKINILDLLKKFDIACTNKEAKEKISQNCIYLNDLLINDSKYQLNINNFIKLDNKYYAILRLGKKTSYSIIIK</sequence>
<dbReference type="GO" id="GO:0006437">
    <property type="term" value="P:tyrosyl-tRNA aminoacylation"/>
    <property type="evidence" value="ECO:0007669"/>
    <property type="project" value="InterPro"/>
</dbReference>
<dbReference type="PRINTS" id="PR01040">
    <property type="entry name" value="TRNASYNTHTYR"/>
</dbReference>
<keyword evidence="3 11" id="KW-0547">Nucleotide-binding</keyword>
<keyword evidence="5 10" id="KW-0694">RNA-binding</keyword>
<keyword evidence="6 11" id="KW-0648">Protein biosynthesis</keyword>
<dbReference type="EC" id="6.1.1.1" evidence="1 11"/>
<evidence type="ECO:0000256" key="2">
    <source>
        <dbReference type="ARBA" id="ARBA00022598"/>
    </source>
</evidence>
<evidence type="ECO:0000256" key="5">
    <source>
        <dbReference type="ARBA" id="ARBA00022884"/>
    </source>
</evidence>
<evidence type="ECO:0000256" key="8">
    <source>
        <dbReference type="ARBA" id="ARBA00033323"/>
    </source>
</evidence>
<evidence type="ECO:0000313" key="15">
    <source>
        <dbReference type="Proteomes" id="UP000076004"/>
    </source>
</evidence>
<dbReference type="Proteomes" id="UP000076004">
    <property type="component" value="Chromosome 11"/>
</dbReference>
<dbReference type="RefSeq" id="XP_018641091.1">
    <property type="nucleotide sequence ID" value="XM_018786296.1"/>
</dbReference>
<dbReference type="InterPro" id="IPR002307">
    <property type="entry name" value="Tyr-tRNA-ligase"/>
</dbReference>
<evidence type="ECO:0000256" key="1">
    <source>
        <dbReference type="ARBA" id="ARBA00013160"/>
    </source>
</evidence>
<dbReference type="SUPFAM" id="SSF52374">
    <property type="entry name" value="Nucleotidylyl transferase"/>
    <property type="match status" value="1"/>
</dbReference>
<evidence type="ECO:0000256" key="4">
    <source>
        <dbReference type="ARBA" id="ARBA00022840"/>
    </source>
</evidence>
<evidence type="ECO:0000256" key="12">
    <source>
        <dbReference type="SAM" id="MobiDB-lite"/>
    </source>
</evidence>
<dbReference type="InterPro" id="IPR024088">
    <property type="entry name" value="Tyr-tRNA-ligase_bac-type"/>
</dbReference>
<proteinExistence type="inferred from homology"/>
<evidence type="ECO:0000256" key="9">
    <source>
        <dbReference type="ARBA" id="ARBA00048248"/>
    </source>
</evidence>
<dbReference type="PANTHER" id="PTHR11766">
    <property type="entry name" value="TYROSYL-TRNA SYNTHETASE"/>
    <property type="match status" value="1"/>
</dbReference>
<evidence type="ECO:0000313" key="14">
    <source>
        <dbReference type="EMBL" id="KYN98814.1"/>
    </source>
</evidence>
<dbReference type="InterPro" id="IPR002305">
    <property type="entry name" value="aa-tRNA-synth_Ic"/>
</dbReference>
<name>A0A151LIQ0_9APIC</name>
<organism evidence="14 15">
    <name type="scientific">Plasmodium gaboni</name>
    <dbReference type="NCBI Taxonomy" id="647221"/>
    <lineage>
        <taxon>Eukaryota</taxon>
        <taxon>Sar</taxon>
        <taxon>Alveolata</taxon>
        <taxon>Apicomplexa</taxon>
        <taxon>Aconoidasida</taxon>
        <taxon>Haemosporida</taxon>
        <taxon>Plasmodiidae</taxon>
        <taxon>Plasmodium</taxon>
        <taxon>Plasmodium (Laverania)</taxon>
    </lineage>
</organism>
<comment type="similarity">
    <text evidence="11">Belongs to the class-I aminoacyl-tRNA synthetase family.</text>
</comment>
<evidence type="ECO:0000256" key="11">
    <source>
        <dbReference type="RuleBase" id="RU361234"/>
    </source>
</evidence>
<feature type="compositionally biased region" description="Low complexity" evidence="12">
    <location>
        <begin position="387"/>
        <end position="403"/>
    </location>
</feature>
<evidence type="ECO:0000256" key="10">
    <source>
        <dbReference type="PROSITE-ProRule" id="PRU00182"/>
    </source>
</evidence>
<dbReference type="InterPro" id="IPR036986">
    <property type="entry name" value="S4_RNA-bd_sf"/>
</dbReference>
<dbReference type="AlphaFoldDB" id="A0A151LIQ0"/>
<dbReference type="Gene3D" id="3.10.290.10">
    <property type="entry name" value="RNA-binding S4 domain"/>
    <property type="match status" value="1"/>
</dbReference>
<dbReference type="VEuPathDB" id="PlasmoDB:PGSY75_1117500"/>
<dbReference type="FunFam" id="3.40.50.620:FF:000226">
    <property type="entry name" value="Tyrosine--tRNA ligase"/>
    <property type="match status" value="1"/>
</dbReference>
<dbReference type="EMBL" id="LVLB01000012">
    <property type="protein sequence ID" value="KYN98814.1"/>
    <property type="molecule type" value="Genomic_DNA"/>
</dbReference>
<dbReference type="Gene3D" id="1.10.240.10">
    <property type="entry name" value="Tyrosyl-Transfer RNA Synthetase"/>
    <property type="match status" value="1"/>
</dbReference>
<comment type="catalytic activity">
    <reaction evidence="9 11">
        <text>tRNA(Tyr) + L-tyrosine + ATP = L-tyrosyl-tRNA(Tyr) + AMP + diphosphate + H(+)</text>
        <dbReference type="Rhea" id="RHEA:10220"/>
        <dbReference type="Rhea" id="RHEA-COMP:9706"/>
        <dbReference type="Rhea" id="RHEA-COMP:9707"/>
        <dbReference type="ChEBI" id="CHEBI:15378"/>
        <dbReference type="ChEBI" id="CHEBI:30616"/>
        <dbReference type="ChEBI" id="CHEBI:33019"/>
        <dbReference type="ChEBI" id="CHEBI:58315"/>
        <dbReference type="ChEBI" id="CHEBI:78442"/>
        <dbReference type="ChEBI" id="CHEBI:78536"/>
        <dbReference type="ChEBI" id="CHEBI:456215"/>
        <dbReference type="EC" id="6.1.1.1"/>
    </reaction>
</comment>
<keyword evidence="4 11" id="KW-0067">ATP-binding</keyword>
<evidence type="ECO:0000256" key="3">
    <source>
        <dbReference type="ARBA" id="ARBA00022741"/>
    </source>
</evidence>
<dbReference type="GeneID" id="29776893"/>
<dbReference type="Gene3D" id="3.40.50.620">
    <property type="entry name" value="HUPs"/>
    <property type="match status" value="1"/>
</dbReference>
<dbReference type="InterPro" id="IPR054608">
    <property type="entry name" value="SYY-like_C"/>
</dbReference>
<dbReference type="PANTHER" id="PTHR11766:SF0">
    <property type="entry name" value="TYROSINE--TRNA LIGASE, MITOCHONDRIAL"/>
    <property type="match status" value="1"/>
</dbReference>
<dbReference type="GO" id="GO:0005524">
    <property type="term" value="F:ATP binding"/>
    <property type="evidence" value="ECO:0007669"/>
    <property type="project" value="UniProtKB-KW"/>
</dbReference>
<feature type="domain" description="Tyrosine--tRNA ligase SYY-like C-terminal" evidence="13">
    <location>
        <begin position="481"/>
        <end position="554"/>
    </location>
</feature>